<keyword evidence="2" id="KW-0540">Nuclease</keyword>
<sequence length="339" mass="37989">MTISIDTVHADIEALRPTSKRKIIDVVKEAGQNVEDWASSTTGNPDTNPKYCYEWYFEQGDNQPLLCLWFESLQSDALGVFQSYSLWPTIKSMESQKNHAGAKRADRLDHGLQRAFAKKIPVRVALVAGRMRAGSEGDSSKADYRELDHAEWMVTDFNHTDGTFTIRRGVKFDKGATQAVSAPAPLADPVDDWRTNSVVEDLEDLAQREISQTTRAALVDARLGQGAFRTALMRHWEEQCAASGCTVLSILRASHILPWRDANDEERLDPENGLLLTANLDALFDKGLITFDESGHLITSSILAPESAAQLLPPKGLRRRPSERQRRYLQLHRETVFQA</sequence>
<proteinExistence type="predicted"/>
<evidence type="ECO:0000313" key="3">
    <source>
        <dbReference type="Proteomes" id="UP001605261"/>
    </source>
</evidence>
<comment type="caution">
    <text evidence="2">The sequence shown here is derived from an EMBL/GenBank/DDBJ whole genome shotgun (WGS) entry which is preliminary data.</text>
</comment>
<reference evidence="2 3" key="1">
    <citation type="submission" date="2024-09" db="EMBL/GenBank/DDBJ databases">
        <authorList>
            <consortium name="All-Russian atlas of soil microorganisms"/>
            <consortium name="as a basis for the search for new antimicrobial producers and enzymes with unique properties"/>
            <person name="Sokolova E.A."/>
            <person name="Voronina E.N."/>
        </authorList>
    </citation>
    <scope>NUCLEOTIDE SEQUENCE [LARGE SCALE GENOMIC DNA]</scope>
    <source>
        <strain evidence="2 3">AF-22b-331.1</strain>
    </source>
</reference>
<dbReference type="InterPro" id="IPR003615">
    <property type="entry name" value="HNH_nuc"/>
</dbReference>
<name>A0ABW7CUA1_9GAMM</name>
<organism evidence="2 3">
    <name type="scientific">Stenotrophomonas nematodicola</name>
    <dbReference type="NCBI Taxonomy" id="2656746"/>
    <lineage>
        <taxon>Bacteria</taxon>
        <taxon>Pseudomonadati</taxon>
        <taxon>Pseudomonadota</taxon>
        <taxon>Gammaproteobacteria</taxon>
        <taxon>Lysobacterales</taxon>
        <taxon>Lysobacteraceae</taxon>
        <taxon>Stenotrophomonas</taxon>
    </lineage>
</organism>
<evidence type="ECO:0000313" key="2">
    <source>
        <dbReference type="EMBL" id="MFG6108530.1"/>
    </source>
</evidence>
<dbReference type="RefSeq" id="WP_394161753.1">
    <property type="nucleotide sequence ID" value="NZ_JBHGCJ010000002.1"/>
</dbReference>
<dbReference type="Pfam" id="PF13391">
    <property type="entry name" value="HNH_2"/>
    <property type="match status" value="1"/>
</dbReference>
<feature type="domain" description="HNH nuclease" evidence="1">
    <location>
        <begin position="240"/>
        <end position="292"/>
    </location>
</feature>
<dbReference type="GO" id="GO:0004519">
    <property type="term" value="F:endonuclease activity"/>
    <property type="evidence" value="ECO:0007669"/>
    <property type="project" value="UniProtKB-KW"/>
</dbReference>
<dbReference type="EMBL" id="JBHGCJ010000002">
    <property type="protein sequence ID" value="MFG6108530.1"/>
    <property type="molecule type" value="Genomic_DNA"/>
</dbReference>
<keyword evidence="3" id="KW-1185">Reference proteome</keyword>
<protein>
    <submittedName>
        <fullName evidence="2">HNH endonuclease</fullName>
    </submittedName>
</protein>
<evidence type="ECO:0000259" key="1">
    <source>
        <dbReference type="Pfam" id="PF13391"/>
    </source>
</evidence>
<gene>
    <name evidence="2" type="ORF">ACEU0G_002471</name>
</gene>
<dbReference type="Proteomes" id="UP001605261">
    <property type="component" value="Unassembled WGS sequence"/>
</dbReference>
<keyword evidence="2" id="KW-0255">Endonuclease</keyword>
<keyword evidence="2" id="KW-0378">Hydrolase</keyword>
<accession>A0ABW7CUA1</accession>